<evidence type="ECO:0000259" key="1">
    <source>
        <dbReference type="Pfam" id="PF08268"/>
    </source>
</evidence>
<dbReference type="EMBL" id="JABWDY010003624">
    <property type="protein sequence ID" value="KAF5205808.1"/>
    <property type="molecule type" value="Genomic_DNA"/>
</dbReference>
<keyword evidence="3" id="KW-1185">Reference proteome</keyword>
<feature type="domain" description="F-box associated beta-propeller type 3" evidence="1">
    <location>
        <begin position="46"/>
        <end position="263"/>
    </location>
</feature>
<dbReference type="OrthoDB" id="5314306at2759"/>
<dbReference type="PANTHER" id="PTHR31672">
    <property type="entry name" value="BNACNNG10540D PROTEIN"/>
    <property type="match status" value="1"/>
</dbReference>
<organism evidence="2 3">
    <name type="scientific">Thalictrum thalictroides</name>
    <name type="common">Rue-anemone</name>
    <name type="synonym">Anemone thalictroides</name>
    <dbReference type="NCBI Taxonomy" id="46969"/>
    <lineage>
        <taxon>Eukaryota</taxon>
        <taxon>Viridiplantae</taxon>
        <taxon>Streptophyta</taxon>
        <taxon>Embryophyta</taxon>
        <taxon>Tracheophyta</taxon>
        <taxon>Spermatophyta</taxon>
        <taxon>Magnoliopsida</taxon>
        <taxon>Ranunculales</taxon>
        <taxon>Ranunculaceae</taxon>
        <taxon>Thalictroideae</taxon>
        <taxon>Thalictrum</taxon>
    </lineage>
</organism>
<accession>A0A7J6XA46</accession>
<gene>
    <name evidence="2" type="ORF">FRX31_004606</name>
</gene>
<name>A0A7J6XA46_THATH</name>
<reference evidence="2 3" key="1">
    <citation type="submission" date="2020-06" db="EMBL/GenBank/DDBJ databases">
        <title>Transcriptomic and genomic resources for Thalictrum thalictroides and T. hernandezii: Facilitating candidate gene discovery in an emerging model plant lineage.</title>
        <authorList>
            <person name="Arias T."/>
            <person name="Riano-Pachon D.M."/>
            <person name="Di Stilio V.S."/>
        </authorList>
    </citation>
    <scope>NUCLEOTIDE SEQUENCE [LARGE SCALE GENOMIC DNA]</scope>
    <source>
        <strain evidence="3">cv. WT478/WT964</strain>
        <tissue evidence="2">Leaves</tissue>
    </source>
</reference>
<dbReference type="NCBIfam" id="TIGR01640">
    <property type="entry name" value="F_box_assoc_1"/>
    <property type="match status" value="1"/>
</dbReference>
<dbReference type="InterPro" id="IPR050796">
    <property type="entry name" value="SCF_F-box_component"/>
</dbReference>
<evidence type="ECO:0000313" key="3">
    <source>
        <dbReference type="Proteomes" id="UP000554482"/>
    </source>
</evidence>
<protein>
    <submittedName>
        <fullName evidence="2">F-box/kelch-repeat protein</fullName>
    </submittedName>
</protein>
<dbReference type="PANTHER" id="PTHR31672:SF13">
    <property type="entry name" value="F-BOX PROTEIN CPR30-LIKE"/>
    <property type="match status" value="1"/>
</dbReference>
<dbReference type="Proteomes" id="UP000554482">
    <property type="component" value="Unassembled WGS sequence"/>
</dbReference>
<comment type="caution">
    <text evidence="2">The sequence shown here is derived from an EMBL/GenBank/DDBJ whole genome shotgun (WGS) entry which is preliminary data.</text>
</comment>
<dbReference type="InterPro" id="IPR013187">
    <property type="entry name" value="F-box-assoc_dom_typ3"/>
</dbReference>
<sequence length="289" mass="32686">MVKNRRITRSRMLSSTSFQEELIMEILSWVPIKSLIRFRGVSFTIFGFGFHHATQEYKIIRLLYTPKVLQSPGVSGSHVSVYTFGTRSWRSLESTLDTYGINDISNESAPVLVNGALHFLAATPVSTIYDAILSFDVKNEVFQVISPPNGPVSYNIFKDVRLGEFGGLLYMSFTLKDVGIDIWIMQEYGVVESWTNQFKINLPSFKSSLKLLGVADNGETVLEKDDTEYYGGLNIEKCTSLVLYNLKTNSRRRLKKPRFKYDHACEFVGSLVSPRLINEVRSTTDTGKS</sequence>
<dbReference type="AlphaFoldDB" id="A0A7J6XA46"/>
<evidence type="ECO:0000313" key="2">
    <source>
        <dbReference type="EMBL" id="KAF5205808.1"/>
    </source>
</evidence>
<dbReference type="InterPro" id="IPR017451">
    <property type="entry name" value="F-box-assoc_interact_dom"/>
</dbReference>
<proteinExistence type="predicted"/>
<dbReference type="Pfam" id="PF08268">
    <property type="entry name" value="FBA_3"/>
    <property type="match status" value="1"/>
</dbReference>